<sequence>MAPGATWSLPPTTPPSWWWGRRSALPVIDAGNRGADVVSEAELLRKEEFRDSD</sequence>
<reference evidence="1 2" key="1">
    <citation type="submission" date="2022-10" db="EMBL/GenBank/DDBJ databases">
        <title>The complete genomes of actinobacterial strains from the NBC collection.</title>
        <authorList>
            <person name="Joergensen T.S."/>
            <person name="Alvarez Arevalo M."/>
            <person name="Sterndorff E.B."/>
            <person name="Faurdal D."/>
            <person name="Vuksanovic O."/>
            <person name="Mourched A.-S."/>
            <person name="Charusanti P."/>
            <person name="Shaw S."/>
            <person name="Blin K."/>
            <person name="Weber T."/>
        </authorList>
    </citation>
    <scope>NUCLEOTIDE SEQUENCE [LARGE SCALE GENOMIC DNA]</scope>
    <source>
        <strain evidence="1 2">NBC_00206</strain>
    </source>
</reference>
<protein>
    <submittedName>
        <fullName evidence="1">Uncharacterized protein</fullName>
    </submittedName>
</protein>
<evidence type="ECO:0000313" key="1">
    <source>
        <dbReference type="EMBL" id="WTO87779.1"/>
    </source>
</evidence>
<dbReference type="EMBL" id="CP108125">
    <property type="protein sequence ID" value="WTO87779.1"/>
    <property type="molecule type" value="Genomic_DNA"/>
</dbReference>
<organism evidence="1 2">
    <name type="scientific">Streptomyces nigra</name>
    <dbReference type="NCBI Taxonomy" id="1827580"/>
    <lineage>
        <taxon>Bacteria</taxon>
        <taxon>Bacillati</taxon>
        <taxon>Actinomycetota</taxon>
        <taxon>Actinomycetes</taxon>
        <taxon>Kitasatosporales</taxon>
        <taxon>Streptomycetaceae</taxon>
        <taxon>Streptomyces</taxon>
    </lineage>
</organism>
<keyword evidence="2" id="KW-1185">Reference proteome</keyword>
<name>A0ABZ1J8Y0_9ACTN</name>
<dbReference type="RefSeq" id="WP_406255968.1">
    <property type="nucleotide sequence ID" value="NZ_CP108125.1"/>
</dbReference>
<gene>
    <name evidence="1" type="ORF">OHU27_00690</name>
</gene>
<accession>A0ABZ1J8Y0</accession>
<evidence type="ECO:0000313" key="2">
    <source>
        <dbReference type="Proteomes" id="UP001622690"/>
    </source>
</evidence>
<dbReference type="Proteomes" id="UP001622690">
    <property type="component" value="Chromosome"/>
</dbReference>
<proteinExistence type="predicted"/>